<keyword evidence="3" id="KW-0862">Zinc</keyword>
<feature type="transmembrane region" description="Helical" evidence="6">
    <location>
        <begin position="151"/>
        <end position="172"/>
    </location>
</feature>
<feature type="domain" description="RING-type" evidence="7">
    <location>
        <begin position="404"/>
        <end position="449"/>
    </location>
</feature>
<dbReference type="EMBL" id="HBFQ01010636">
    <property type="protein sequence ID" value="CAD8833063.1"/>
    <property type="molecule type" value="Transcribed_RNA"/>
</dbReference>
<feature type="compositionally biased region" description="Polar residues" evidence="5">
    <location>
        <begin position="365"/>
        <end position="375"/>
    </location>
</feature>
<keyword evidence="2 4" id="KW-0863">Zinc-finger</keyword>
<name>A0A7S1EYI1_NOCSC</name>
<dbReference type="Gene3D" id="3.30.40.10">
    <property type="entry name" value="Zinc/RING finger domain, C3HC4 (zinc finger)"/>
    <property type="match status" value="1"/>
</dbReference>
<sequence>MQSDTHDPPPTARLLTHTFLVGTLASSFILAPYLLIFRRIPNVLDASLSTFIDNFSMFLLALGCGACVGAVLTRCIDRSACGKTAWRVIMLASWLLNPVVVVFFVQDLKYCSAMPLAFVVLVATCQVQFCDADPDWSQNGCCSVPLLMAWFFNRVACIGIPMCVVSFQVMLYLPQANRPRGAEVGLFVCADCVLISIKFCMMCAQITHRQLTQGIILLVWLSADWISSLSLLNLIDQNKKTILLLIHLAIVGMVQWHVAMKRMRLWSRWCRAVRYLRNRRIAVNDGDQELEVGLGSVRPTLESDSDEDGPNGFSGGFYQGILVIWGITPQHARRQFLCPTRRARVMGTVPTESNEQENAVAPADASQQGPTTQNARAPDEAVSLTIVPLEITPGLEIVPSLQLCTICQEDIRTNDEVRPLPRCVHVFHSACLEGWAKTQGESTQCPTCRRPALAKKAVEGTLSIASLMAREQETSSVEPPAPGRERGDRRGNGPGGSGSGHGDRGPPGRPRRPPPGAGGRPQSILRTRPQQSRTNAVALLRLTLSVSEPMAQAAVDLANGAPDTAANVLLEHRTVIEAAYGGEHPTNARMVPPPGLVEALIEGNPHLAGAEALLRAQLAQLLLRGRLGMTPWTSLSQSAKVNALRVVLNDVAGRLEEAAG</sequence>
<evidence type="ECO:0000313" key="8">
    <source>
        <dbReference type="EMBL" id="CAD8833063.1"/>
    </source>
</evidence>
<dbReference type="InterPro" id="IPR011016">
    <property type="entry name" value="Znf_RING-CH"/>
</dbReference>
<feature type="transmembrane region" description="Helical" evidence="6">
    <location>
        <begin position="12"/>
        <end position="35"/>
    </location>
</feature>
<evidence type="ECO:0000256" key="6">
    <source>
        <dbReference type="SAM" id="Phobius"/>
    </source>
</evidence>
<dbReference type="InterPro" id="IPR001841">
    <property type="entry name" value="Znf_RING"/>
</dbReference>
<evidence type="ECO:0000256" key="5">
    <source>
        <dbReference type="SAM" id="MobiDB-lite"/>
    </source>
</evidence>
<feature type="transmembrane region" description="Helical" evidence="6">
    <location>
        <begin position="112"/>
        <end position="130"/>
    </location>
</feature>
<feature type="transmembrane region" description="Helical" evidence="6">
    <location>
        <begin position="88"/>
        <end position="106"/>
    </location>
</feature>
<feature type="transmembrane region" description="Helical" evidence="6">
    <location>
        <begin position="184"/>
        <end position="203"/>
    </location>
</feature>
<dbReference type="GO" id="GO:0008270">
    <property type="term" value="F:zinc ion binding"/>
    <property type="evidence" value="ECO:0007669"/>
    <property type="project" value="UniProtKB-KW"/>
</dbReference>
<feature type="region of interest" description="Disordered" evidence="5">
    <location>
        <begin position="468"/>
        <end position="533"/>
    </location>
</feature>
<dbReference type="InterPro" id="IPR013083">
    <property type="entry name" value="Znf_RING/FYVE/PHD"/>
</dbReference>
<evidence type="ECO:0000256" key="1">
    <source>
        <dbReference type="ARBA" id="ARBA00022723"/>
    </source>
</evidence>
<proteinExistence type="predicted"/>
<keyword evidence="6" id="KW-1133">Transmembrane helix</keyword>
<evidence type="ECO:0000256" key="3">
    <source>
        <dbReference type="ARBA" id="ARBA00022833"/>
    </source>
</evidence>
<dbReference type="Pfam" id="PF13639">
    <property type="entry name" value="zf-RING_2"/>
    <property type="match status" value="1"/>
</dbReference>
<accession>A0A7S1EYI1</accession>
<feature type="compositionally biased region" description="Polar residues" evidence="5">
    <location>
        <begin position="524"/>
        <end position="533"/>
    </location>
</feature>
<organism evidence="8">
    <name type="scientific">Noctiluca scintillans</name>
    <name type="common">Sea sparkle</name>
    <name type="synonym">Red tide dinoflagellate</name>
    <dbReference type="NCBI Taxonomy" id="2966"/>
    <lineage>
        <taxon>Eukaryota</taxon>
        <taxon>Sar</taxon>
        <taxon>Alveolata</taxon>
        <taxon>Dinophyceae</taxon>
        <taxon>Noctilucales</taxon>
        <taxon>Noctilucaceae</taxon>
        <taxon>Noctiluca</taxon>
    </lineage>
</organism>
<dbReference type="GO" id="GO:0061630">
    <property type="term" value="F:ubiquitin protein ligase activity"/>
    <property type="evidence" value="ECO:0007669"/>
    <property type="project" value="TreeGrafter"/>
</dbReference>
<reference evidence="8" key="1">
    <citation type="submission" date="2021-01" db="EMBL/GenBank/DDBJ databases">
        <authorList>
            <person name="Corre E."/>
            <person name="Pelletier E."/>
            <person name="Niang G."/>
            <person name="Scheremetjew M."/>
            <person name="Finn R."/>
            <person name="Kale V."/>
            <person name="Holt S."/>
            <person name="Cochrane G."/>
            <person name="Meng A."/>
            <person name="Brown T."/>
            <person name="Cohen L."/>
        </authorList>
    </citation>
    <scope>NUCLEOTIDE SEQUENCE</scope>
</reference>
<dbReference type="SMART" id="SM00744">
    <property type="entry name" value="RINGv"/>
    <property type="match status" value="1"/>
</dbReference>
<feature type="transmembrane region" description="Helical" evidence="6">
    <location>
        <begin position="55"/>
        <end position="76"/>
    </location>
</feature>
<evidence type="ECO:0000256" key="2">
    <source>
        <dbReference type="ARBA" id="ARBA00022771"/>
    </source>
</evidence>
<dbReference type="SUPFAM" id="SSF57850">
    <property type="entry name" value="RING/U-box"/>
    <property type="match status" value="1"/>
</dbReference>
<dbReference type="SMART" id="SM00184">
    <property type="entry name" value="RING"/>
    <property type="match status" value="1"/>
</dbReference>
<evidence type="ECO:0000256" key="4">
    <source>
        <dbReference type="PROSITE-ProRule" id="PRU00175"/>
    </source>
</evidence>
<keyword evidence="6" id="KW-0472">Membrane</keyword>
<dbReference type="PROSITE" id="PS50089">
    <property type="entry name" value="ZF_RING_2"/>
    <property type="match status" value="1"/>
</dbReference>
<evidence type="ECO:0000259" key="7">
    <source>
        <dbReference type="PROSITE" id="PS50089"/>
    </source>
</evidence>
<dbReference type="GO" id="GO:0016567">
    <property type="term" value="P:protein ubiquitination"/>
    <property type="evidence" value="ECO:0007669"/>
    <property type="project" value="TreeGrafter"/>
</dbReference>
<dbReference type="AlphaFoldDB" id="A0A7S1EYI1"/>
<dbReference type="PANTHER" id="PTHR45969">
    <property type="entry name" value="RING ZINC FINGER PROTEIN-RELATED"/>
    <property type="match status" value="1"/>
</dbReference>
<feature type="transmembrane region" description="Helical" evidence="6">
    <location>
        <begin position="215"/>
        <end position="235"/>
    </location>
</feature>
<feature type="region of interest" description="Disordered" evidence="5">
    <location>
        <begin position="350"/>
        <end position="378"/>
    </location>
</feature>
<keyword evidence="6" id="KW-0812">Transmembrane</keyword>
<keyword evidence="1" id="KW-0479">Metal-binding</keyword>
<dbReference type="PANTHER" id="PTHR45969:SF69">
    <property type="entry name" value="FINGER DOMAIN PROTEIN, PUTATIVE (AFU_ORTHOLOGUE AFUA_3G12190)-RELATED"/>
    <property type="match status" value="1"/>
</dbReference>
<gene>
    <name evidence="8" type="ORF">NSCI0253_LOCUS7411</name>
</gene>
<protein>
    <recommendedName>
        <fullName evidence="7">RING-type domain-containing protein</fullName>
    </recommendedName>
</protein>
<feature type="transmembrane region" description="Helical" evidence="6">
    <location>
        <begin position="241"/>
        <end position="259"/>
    </location>
</feature>